<keyword evidence="11" id="KW-1185">Reference proteome</keyword>
<dbReference type="Proteomes" id="UP000291343">
    <property type="component" value="Unassembled WGS sequence"/>
</dbReference>
<dbReference type="InParanoid" id="A0A482XI25"/>
<dbReference type="STRING" id="195883.A0A482XI25"/>
<feature type="domain" description="Homeobox" evidence="9">
    <location>
        <begin position="297"/>
        <end position="357"/>
    </location>
</feature>
<dbReference type="PROSITE" id="PS50071">
    <property type="entry name" value="HOMEOBOX_2"/>
    <property type="match status" value="1"/>
</dbReference>
<comment type="similarity">
    <text evidence="2">Belongs to the Abd-B homeobox family.</text>
</comment>
<feature type="region of interest" description="Disordered" evidence="8">
    <location>
        <begin position="126"/>
        <end position="171"/>
    </location>
</feature>
<evidence type="ECO:0000256" key="8">
    <source>
        <dbReference type="SAM" id="MobiDB-lite"/>
    </source>
</evidence>
<feature type="compositionally biased region" description="Polar residues" evidence="8">
    <location>
        <begin position="396"/>
        <end position="406"/>
    </location>
</feature>
<reference evidence="10 11" key="1">
    <citation type="journal article" date="2017" name="Gigascience">
        <title>Genome sequence of the small brown planthopper, Laodelphax striatellus.</title>
        <authorList>
            <person name="Zhu J."/>
            <person name="Jiang F."/>
            <person name="Wang X."/>
            <person name="Yang P."/>
            <person name="Bao Y."/>
            <person name="Zhao W."/>
            <person name="Wang W."/>
            <person name="Lu H."/>
            <person name="Wang Q."/>
            <person name="Cui N."/>
            <person name="Li J."/>
            <person name="Chen X."/>
            <person name="Luo L."/>
            <person name="Yu J."/>
            <person name="Kang L."/>
            <person name="Cui F."/>
        </authorList>
    </citation>
    <scope>NUCLEOTIDE SEQUENCE [LARGE SCALE GENOMIC DNA]</scope>
    <source>
        <strain evidence="10">Lst14</strain>
    </source>
</reference>
<dbReference type="InterPro" id="IPR009057">
    <property type="entry name" value="Homeodomain-like_sf"/>
</dbReference>
<dbReference type="GO" id="GO:0000978">
    <property type="term" value="F:RNA polymerase II cis-regulatory region sequence-specific DNA binding"/>
    <property type="evidence" value="ECO:0007669"/>
    <property type="project" value="TreeGrafter"/>
</dbReference>
<feature type="region of interest" description="Disordered" evidence="8">
    <location>
        <begin position="30"/>
        <end position="90"/>
    </location>
</feature>
<dbReference type="EMBL" id="QKKF02009095">
    <property type="protein sequence ID" value="RZF45473.1"/>
    <property type="molecule type" value="Genomic_DNA"/>
</dbReference>
<feature type="compositionally biased region" description="Low complexity" evidence="8">
    <location>
        <begin position="55"/>
        <end position="89"/>
    </location>
</feature>
<accession>A0A482XI25</accession>
<dbReference type="SUPFAM" id="SSF46689">
    <property type="entry name" value="Homeodomain-like"/>
    <property type="match status" value="1"/>
</dbReference>
<dbReference type="InterPro" id="IPR001356">
    <property type="entry name" value="HD"/>
</dbReference>
<dbReference type="Gene3D" id="1.10.10.60">
    <property type="entry name" value="Homeodomain-like"/>
    <property type="match status" value="1"/>
</dbReference>
<evidence type="ECO:0000256" key="4">
    <source>
        <dbReference type="ARBA" id="ARBA00023155"/>
    </source>
</evidence>
<dbReference type="GO" id="GO:0000981">
    <property type="term" value="F:DNA-binding transcription factor activity, RNA polymerase II-specific"/>
    <property type="evidence" value="ECO:0007669"/>
    <property type="project" value="InterPro"/>
</dbReference>
<sequence length="406" mass="44114">MAGGAPTACAAAATNGSSGAGLTWWAMMNGGGSIYEESPPPPPQQPPVPPPPPLTAITPISTIKTSPSSTPATTSSTAPASPTSVTSSAGPLHVPVKRLLYAGGGGDCTETGVIRHHPGTQPWSYSPVESHHPGTASAFDQYNNSYVNLPPPDSTPRDRKPHGPSSTLPFWSPTTVGDYPKYSNATSAESPVTCQSFSTNTWTGYTPPYPTATRHHIVDSHHHHPHHQPVSYLSPNDDRRVAAAMVAESGFPHDGYPLRNYPAPPDPVGATSYPPPPGSLSMPSMGGGPHEWAHSQVSVRKKRKPYSKFQTLELEKEFLYNSYVSKQKRWELARNLNLTERQVKIWFQNRRMKNKKNLQRQSQQTNNNNNNNNNNSSSHHHSHAHPHHLVNHHGTAATNGTIKHHQ</sequence>
<name>A0A482XI25_LAOST</name>
<dbReference type="InterPro" id="IPR017970">
    <property type="entry name" value="Homeobox_CS"/>
</dbReference>
<feature type="compositionally biased region" description="Polar residues" evidence="8">
    <location>
        <begin position="138"/>
        <end position="147"/>
    </location>
</feature>
<proteinExistence type="inferred from homology"/>
<dbReference type="SMART" id="SM00389">
    <property type="entry name" value="HOX"/>
    <property type="match status" value="1"/>
</dbReference>
<feature type="DNA-binding region" description="Homeobox" evidence="6">
    <location>
        <begin position="299"/>
        <end position="358"/>
    </location>
</feature>
<evidence type="ECO:0000313" key="11">
    <source>
        <dbReference type="Proteomes" id="UP000291343"/>
    </source>
</evidence>
<dbReference type="OrthoDB" id="6159439at2759"/>
<evidence type="ECO:0000256" key="2">
    <source>
        <dbReference type="ARBA" id="ARBA00006317"/>
    </source>
</evidence>
<gene>
    <name evidence="10" type="ORF">LSTR_LSTR009344</name>
</gene>
<evidence type="ECO:0000256" key="3">
    <source>
        <dbReference type="ARBA" id="ARBA00023125"/>
    </source>
</evidence>
<protein>
    <recommendedName>
        <fullName evidence="9">Homeobox domain-containing protein</fullName>
    </recommendedName>
</protein>
<evidence type="ECO:0000256" key="6">
    <source>
        <dbReference type="PROSITE-ProRule" id="PRU00108"/>
    </source>
</evidence>
<feature type="compositionally biased region" description="Low complexity" evidence="8">
    <location>
        <begin position="366"/>
        <end position="377"/>
    </location>
</feature>
<keyword evidence="5 6" id="KW-0539">Nucleus</keyword>
<dbReference type="AlphaFoldDB" id="A0A482XI25"/>
<dbReference type="Pfam" id="PF00046">
    <property type="entry name" value="Homeodomain"/>
    <property type="match status" value="1"/>
</dbReference>
<dbReference type="PANTHER" id="PTHR45874:SF4">
    <property type="entry name" value="HOMEOBOX PROTEIN ABDOMINAL-B"/>
    <property type="match status" value="1"/>
</dbReference>
<dbReference type="InterPro" id="IPR046333">
    <property type="entry name" value="HXA10/ABDB-like"/>
</dbReference>
<comment type="caution">
    <text evidence="10">The sequence shown here is derived from an EMBL/GenBank/DDBJ whole genome shotgun (WGS) entry which is preliminary data.</text>
</comment>
<dbReference type="CDD" id="cd00086">
    <property type="entry name" value="homeodomain"/>
    <property type="match status" value="1"/>
</dbReference>
<evidence type="ECO:0000256" key="1">
    <source>
        <dbReference type="ARBA" id="ARBA00004123"/>
    </source>
</evidence>
<evidence type="ECO:0000259" key="9">
    <source>
        <dbReference type="PROSITE" id="PS50071"/>
    </source>
</evidence>
<dbReference type="PRINTS" id="PR00024">
    <property type="entry name" value="HOMEOBOX"/>
</dbReference>
<evidence type="ECO:0000313" key="10">
    <source>
        <dbReference type="EMBL" id="RZF45473.1"/>
    </source>
</evidence>
<keyword evidence="4 6" id="KW-0371">Homeobox</keyword>
<feature type="compositionally biased region" description="Pro residues" evidence="8">
    <location>
        <begin position="38"/>
        <end position="54"/>
    </location>
</feature>
<dbReference type="InterPro" id="IPR020479">
    <property type="entry name" value="HD_metazoa"/>
</dbReference>
<dbReference type="PROSITE" id="PS00027">
    <property type="entry name" value="HOMEOBOX_1"/>
    <property type="match status" value="1"/>
</dbReference>
<dbReference type="GO" id="GO:0005634">
    <property type="term" value="C:nucleus"/>
    <property type="evidence" value="ECO:0007669"/>
    <property type="project" value="UniProtKB-SubCell"/>
</dbReference>
<keyword evidence="3 6" id="KW-0238">DNA-binding</keyword>
<evidence type="ECO:0000256" key="5">
    <source>
        <dbReference type="ARBA" id="ARBA00023242"/>
    </source>
</evidence>
<organism evidence="10 11">
    <name type="scientific">Laodelphax striatellus</name>
    <name type="common">Small brown planthopper</name>
    <name type="synonym">Delphax striatella</name>
    <dbReference type="NCBI Taxonomy" id="195883"/>
    <lineage>
        <taxon>Eukaryota</taxon>
        <taxon>Metazoa</taxon>
        <taxon>Ecdysozoa</taxon>
        <taxon>Arthropoda</taxon>
        <taxon>Hexapoda</taxon>
        <taxon>Insecta</taxon>
        <taxon>Pterygota</taxon>
        <taxon>Neoptera</taxon>
        <taxon>Paraneoptera</taxon>
        <taxon>Hemiptera</taxon>
        <taxon>Auchenorrhyncha</taxon>
        <taxon>Fulgoroidea</taxon>
        <taxon>Delphacidae</taxon>
        <taxon>Criomorphinae</taxon>
        <taxon>Laodelphax</taxon>
    </lineage>
</organism>
<dbReference type="PANTHER" id="PTHR45874">
    <property type="entry name" value="HOMEOBOX PROTEIN ABDOMINAL-B"/>
    <property type="match status" value="1"/>
</dbReference>
<feature type="compositionally biased region" description="Basic residues" evidence="8">
    <location>
        <begin position="378"/>
        <end position="391"/>
    </location>
</feature>
<feature type="region of interest" description="Disordered" evidence="8">
    <location>
        <begin position="349"/>
        <end position="406"/>
    </location>
</feature>
<dbReference type="SMR" id="A0A482XI25"/>
<evidence type="ECO:0000256" key="7">
    <source>
        <dbReference type="RuleBase" id="RU000682"/>
    </source>
</evidence>
<comment type="subcellular location">
    <subcellularLocation>
        <location evidence="1 6 7">Nucleus</location>
    </subcellularLocation>
</comment>